<evidence type="ECO:0000256" key="6">
    <source>
        <dbReference type="ARBA" id="ARBA00022605"/>
    </source>
</evidence>
<feature type="active site" description="Schiff-base intermediate with substrate" evidence="13">
    <location>
        <position position="169"/>
    </location>
</feature>
<comment type="pathway">
    <text evidence="2">Amino-acid biosynthesis; L-lysine biosynthesis via DAP pathway; (S)-tetrahydrodipicolinate from L-aspartate: step 3/4.</text>
</comment>
<evidence type="ECO:0000256" key="4">
    <source>
        <dbReference type="ARBA" id="ARBA00012086"/>
    </source>
</evidence>
<feature type="active site" description="Proton donor/acceptor" evidence="13">
    <location>
        <position position="140"/>
    </location>
</feature>
<keyword evidence="9 12" id="KW-0456">Lyase</keyword>
<dbReference type="EC" id="4.3.3.7" evidence="4"/>
<evidence type="ECO:0000256" key="5">
    <source>
        <dbReference type="ARBA" id="ARBA00022490"/>
    </source>
</evidence>
<sequence>MVFGNKPDLKLEGVYTALVTPFSGEGVDFDALTKLVEEQVAAGIDGLVPCGTTGECPTLSHDEHDKVIEHIVKVVAGRVPVIAGAGSNCTAEAVRLTVKAKECGVTAVLQVNPYYNKPNQQGLFEHFSAIAVAGLPIVLYNIPGRTGITMSPETVAKLYRDVPEIVAIKEATGSVDQTAEIASLCDITILSGDDSLTLPLISCGARGVISVASNIIPKVMLEITHKALKNNMNDARTILLKHFSFFKVMFSETNPQPIKYAMEKTKKIPSGALRLPLVECSGETKAKVDAMLREHKLI</sequence>
<dbReference type="PANTHER" id="PTHR12128">
    <property type="entry name" value="DIHYDRODIPICOLINATE SYNTHASE"/>
    <property type="match status" value="1"/>
</dbReference>
<feature type="binding site" evidence="14">
    <location>
        <position position="209"/>
    </location>
    <ligand>
        <name>pyruvate</name>
        <dbReference type="ChEBI" id="CHEBI:15361"/>
    </ligand>
</feature>
<evidence type="ECO:0000256" key="13">
    <source>
        <dbReference type="PIRSR" id="PIRSR001365-1"/>
    </source>
</evidence>
<dbReference type="PANTHER" id="PTHR12128:SF66">
    <property type="entry name" value="4-HYDROXY-2-OXOGLUTARATE ALDOLASE, MITOCHONDRIAL"/>
    <property type="match status" value="1"/>
</dbReference>
<dbReference type="Gene3D" id="3.20.20.70">
    <property type="entry name" value="Aldolase class I"/>
    <property type="match status" value="1"/>
</dbReference>
<dbReference type="HAMAP" id="MF_00418">
    <property type="entry name" value="DapA"/>
    <property type="match status" value="1"/>
</dbReference>
<accession>A0A0F6Y5N2</accession>
<evidence type="ECO:0000256" key="8">
    <source>
        <dbReference type="ARBA" id="ARBA00023154"/>
    </source>
</evidence>
<dbReference type="CDD" id="cd00950">
    <property type="entry name" value="DHDPS"/>
    <property type="match status" value="1"/>
</dbReference>
<dbReference type="AlphaFoldDB" id="A0A0F6Y5N2"/>
<keyword evidence="7" id="KW-0220">Diaminopimelate biosynthesis</keyword>
<evidence type="ECO:0000313" key="15">
    <source>
        <dbReference type="EMBL" id="AKG25426.1"/>
    </source>
</evidence>
<evidence type="ECO:0000256" key="10">
    <source>
        <dbReference type="ARBA" id="ARBA00023270"/>
    </source>
</evidence>
<keyword evidence="5" id="KW-0963">Cytoplasm</keyword>
<protein>
    <recommendedName>
        <fullName evidence="4">4-hydroxy-tetrahydrodipicolinate synthase</fullName>
        <ecNumber evidence="4">4.3.3.7</ecNumber>
    </recommendedName>
</protein>
<evidence type="ECO:0000256" key="3">
    <source>
        <dbReference type="ARBA" id="ARBA00007592"/>
    </source>
</evidence>
<evidence type="ECO:0000256" key="1">
    <source>
        <dbReference type="ARBA" id="ARBA00003294"/>
    </source>
</evidence>
<keyword evidence="8" id="KW-0457">Lysine biosynthesis</keyword>
<dbReference type="SMART" id="SM01130">
    <property type="entry name" value="DHDPS"/>
    <property type="match status" value="1"/>
</dbReference>
<comment type="similarity">
    <text evidence="3 12">Belongs to the DapA family.</text>
</comment>
<evidence type="ECO:0000256" key="7">
    <source>
        <dbReference type="ARBA" id="ARBA00022915"/>
    </source>
</evidence>
<evidence type="ECO:0000256" key="9">
    <source>
        <dbReference type="ARBA" id="ARBA00023239"/>
    </source>
</evidence>
<comment type="function">
    <text evidence="1">Catalyzes the condensation of (S)-aspartate-beta-semialdehyde [(S)-ASA] and pyruvate to 4-hydroxy-tetrahydrodipicolinate (HTPA).</text>
</comment>
<dbReference type="GO" id="GO:0008840">
    <property type="term" value="F:4-hydroxy-tetrahydrodipicolinate synthase activity"/>
    <property type="evidence" value="ECO:0007669"/>
    <property type="project" value="UniProtKB-EC"/>
</dbReference>
<dbReference type="Pfam" id="PF00701">
    <property type="entry name" value="DHDPS"/>
    <property type="match status" value="1"/>
</dbReference>
<organism evidence="15">
    <name type="scientific">Hematodinium sp. SG-2015</name>
    <dbReference type="NCBI Taxonomy" id="1649283"/>
    <lineage>
        <taxon>Eukaryota</taxon>
        <taxon>Sar</taxon>
        <taxon>Alveolata</taxon>
        <taxon>Dinophyceae</taxon>
        <taxon>Syndiniales</taxon>
        <taxon>Syndiniaceae</taxon>
        <taxon>Hematodinium</taxon>
    </lineage>
</organism>
<dbReference type="NCBIfam" id="TIGR00674">
    <property type="entry name" value="dapA"/>
    <property type="match status" value="1"/>
</dbReference>
<dbReference type="PIRSF" id="PIRSF001365">
    <property type="entry name" value="DHDPS"/>
    <property type="match status" value="1"/>
</dbReference>
<proteinExistence type="evidence at transcript level"/>
<dbReference type="InterPro" id="IPR013785">
    <property type="entry name" value="Aldolase_TIM"/>
</dbReference>
<keyword evidence="10" id="KW-0704">Schiff base</keyword>
<dbReference type="PRINTS" id="PR00146">
    <property type="entry name" value="DHPICSNTHASE"/>
</dbReference>
<dbReference type="InterPro" id="IPR005263">
    <property type="entry name" value="DapA"/>
</dbReference>
<dbReference type="GO" id="GO:0019877">
    <property type="term" value="P:diaminopimelate biosynthetic process"/>
    <property type="evidence" value="ECO:0007669"/>
    <property type="project" value="UniProtKB-KW"/>
</dbReference>
<dbReference type="InterPro" id="IPR020625">
    <property type="entry name" value="Schiff_base-form_aldolases_AS"/>
</dbReference>
<dbReference type="GO" id="GO:0009089">
    <property type="term" value="P:lysine biosynthetic process via diaminopimelate"/>
    <property type="evidence" value="ECO:0007669"/>
    <property type="project" value="UniProtKB-UniPathway"/>
</dbReference>
<evidence type="ECO:0000256" key="14">
    <source>
        <dbReference type="PIRSR" id="PIRSR001365-2"/>
    </source>
</evidence>
<name>A0A0F6Y5N2_9DINO</name>
<dbReference type="SUPFAM" id="SSF51569">
    <property type="entry name" value="Aldolase"/>
    <property type="match status" value="1"/>
</dbReference>
<feature type="binding site" evidence="14">
    <location>
        <position position="53"/>
    </location>
    <ligand>
        <name>pyruvate</name>
        <dbReference type="ChEBI" id="CHEBI:15361"/>
    </ligand>
</feature>
<keyword evidence="6" id="KW-0028">Amino-acid biosynthesis</keyword>
<dbReference type="PROSITE" id="PS00666">
    <property type="entry name" value="DHDPS_2"/>
    <property type="match status" value="1"/>
</dbReference>
<dbReference type="EMBL" id="KP739899">
    <property type="protein sequence ID" value="AKG25426.1"/>
    <property type="molecule type" value="mRNA"/>
</dbReference>
<evidence type="ECO:0000256" key="12">
    <source>
        <dbReference type="PIRNR" id="PIRNR001365"/>
    </source>
</evidence>
<reference evidence="15" key="1">
    <citation type="journal article" date="2015" name="Proc. Natl. Acad. Sci. U.S.A.">
        <title>Endosymbiosis undone by stepwise elimination of the plastid in a parasitic dinoflagellate.</title>
        <authorList>
            <person name="Gornik S.G."/>
            <person name="Febrimarsa"/>
            <person name="Cassin A.M."/>
            <person name="MacRae J.I."/>
            <person name="Ramaprasad A."/>
            <person name="Rchiad Z."/>
            <person name="McConville M.J."/>
            <person name="Bacic A."/>
            <person name="McFadden G.I."/>
            <person name="Pain A."/>
            <person name="Waller R.F."/>
        </authorList>
    </citation>
    <scope>NUCLEOTIDE SEQUENCE</scope>
</reference>
<dbReference type="UniPathway" id="UPA00034">
    <property type="reaction ID" value="UER00017"/>
</dbReference>
<evidence type="ECO:0000256" key="11">
    <source>
        <dbReference type="ARBA" id="ARBA00047836"/>
    </source>
</evidence>
<evidence type="ECO:0000256" key="2">
    <source>
        <dbReference type="ARBA" id="ARBA00005120"/>
    </source>
</evidence>
<dbReference type="InterPro" id="IPR002220">
    <property type="entry name" value="DapA-like"/>
</dbReference>
<comment type="catalytic activity">
    <reaction evidence="11">
        <text>L-aspartate 4-semialdehyde + pyruvate = (2S,4S)-4-hydroxy-2,3,4,5-tetrahydrodipicolinate + H2O + H(+)</text>
        <dbReference type="Rhea" id="RHEA:34171"/>
        <dbReference type="ChEBI" id="CHEBI:15361"/>
        <dbReference type="ChEBI" id="CHEBI:15377"/>
        <dbReference type="ChEBI" id="CHEBI:15378"/>
        <dbReference type="ChEBI" id="CHEBI:67139"/>
        <dbReference type="ChEBI" id="CHEBI:537519"/>
        <dbReference type="EC" id="4.3.3.7"/>
    </reaction>
</comment>